<name>A0AAC8N214_HELPX</name>
<organism evidence="1 2">
    <name type="scientific">Helicobacter pylori</name>
    <name type="common">Campylobacter pylori</name>
    <dbReference type="NCBI Taxonomy" id="210"/>
    <lineage>
        <taxon>Bacteria</taxon>
        <taxon>Pseudomonadati</taxon>
        <taxon>Campylobacterota</taxon>
        <taxon>Epsilonproteobacteria</taxon>
        <taxon>Campylobacterales</taxon>
        <taxon>Helicobacteraceae</taxon>
        <taxon>Helicobacter</taxon>
    </lineage>
</organism>
<dbReference type="RefSeq" id="WP_010875511.1">
    <property type="nucleotide sequence ID" value="NZ_CP010436.1"/>
</dbReference>
<dbReference type="AlphaFoldDB" id="A0AAC8N214"/>
<evidence type="ECO:0000313" key="1">
    <source>
        <dbReference type="EMBL" id="AUV79332.1"/>
    </source>
</evidence>
<dbReference type="InterPro" id="IPR023393">
    <property type="entry name" value="START-like_dom_sf"/>
</dbReference>
<evidence type="ECO:0000313" key="2">
    <source>
        <dbReference type="Proteomes" id="UP000236568"/>
    </source>
</evidence>
<gene>
    <name evidence="1" type="ORF">C2842_03325</name>
</gene>
<dbReference type="Proteomes" id="UP000236568">
    <property type="component" value="Chromosome"/>
</dbReference>
<protein>
    <recommendedName>
        <fullName evidence="3">3-hydroxyisobutyrate dehydrogenase-like NAD-binding domain-containing protein</fullName>
    </recommendedName>
</protein>
<dbReference type="EMBL" id="CP026324">
    <property type="protein sequence ID" value="AUV79332.1"/>
    <property type="molecule type" value="Genomic_DNA"/>
</dbReference>
<reference evidence="1 2" key="2">
    <citation type="submission" date="2018-02" db="EMBL/GenBank/DDBJ databases">
        <title>N4-cytosine DNA methylation regulates transcription and pathogenesis in Helicobacter pylori.</title>
        <authorList>
            <person name="Kumar S."/>
            <person name="Karmakar B.C."/>
            <person name="Nagarajan D."/>
            <person name="Mukhopadhyay A.K."/>
            <person name="Rao D.N."/>
        </authorList>
    </citation>
    <scope>NUCLEOTIDE SEQUENCE [LARGE SCALE GENOMIC DNA]</scope>
    <source>
        <strain evidence="1 2">26695-dRdM2</strain>
    </source>
</reference>
<sequence>MITMNAIQWPKKWILGETDNFVSNEVIVKGLDFNKVVQHLPFLFKAQELYSQAEKSGLGELDMAAVYHYLEKGEH</sequence>
<evidence type="ECO:0008006" key="3">
    <source>
        <dbReference type="Google" id="ProtNLM"/>
    </source>
</evidence>
<proteinExistence type="predicted"/>
<reference evidence="1 2" key="1">
    <citation type="submission" date="2018-01" db="EMBL/GenBank/DDBJ databases">
        <authorList>
            <person name="Morgan R.D."/>
        </authorList>
    </citation>
    <scope>NUCLEOTIDE SEQUENCE [LARGE SCALE GENOMIC DNA]</scope>
    <source>
        <strain evidence="1 2">26695-dRdM2</strain>
    </source>
</reference>
<dbReference type="Gene3D" id="3.30.530.20">
    <property type="match status" value="1"/>
</dbReference>
<accession>A0AAC8N214</accession>